<feature type="transmembrane region" description="Helical" evidence="2">
    <location>
        <begin position="59"/>
        <end position="85"/>
    </location>
</feature>
<dbReference type="Proteomes" id="UP000001929">
    <property type="component" value="Chromosome"/>
</dbReference>
<evidence type="ECO:0000256" key="2">
    <source>
        <dbReference type="SAM" id="Phobius"/>
    </source>
</evidence>
<dbReference type="eggNOG" id="ENOG5033J22">
    <property type="taxonomic scope" value="Bacteria"/>
</dbReference>
<sequence length="111" mass="11585">MAVTMALGLTLALAGCLSLYLTSPHQRLTARPCPARPLRAAGGLLLGLGLIVLGQTMQMVAAVFTLGSWIMLCFVALPYLGLLVASSPRPAADRSPGEGDKADTELRHDIA</sequence>
<accession>Q2RRY2</accession>
<dbReference type="AlphaFoldDB" id="Q2RRY2"/>
<evidence type="ECO:0000256" key="1">
    <source>
        <dbReference type="SAM" id="MobiDB-lite"/>
    </source>
</evidence>
<protein>
    <recommendedName>
        <fullName evidence="5">Transmembrane protein</fullName>
    </recommendedName>
</protein>
<keyword evidence="2" id="KW-1133">Transmembrane helix</keyword>
<keyword evidence="2" id="KW-0472">Membrane</keyword>
<dbReference type="HOGENOM" id="CLU_172568_0_0_5"/>
<keyword evidence="2" id="KW-0812">Transmembrane</keyword>
<feature type="compositionally biased region" description="Basic and acidic residues" evidence="1">
    <location>
        <begin position="91"/>
        <end position="111"/>
    </location>
</feature>
<dbReference type="EMBL" id="CP000230">
    <property type="protein sequence ID" value="ABC23113.1"/>
    <property type="molecule type" value="Genomic_DNA"/>
</dbReference>
<dbReference type="KEGG" id="rru:Rru_A2313"/>
<dbReference type="RefSeq" id="WP_011390066.1">
    <property type="nucleotide sequence ID" value="NC_007643.1"/>
</dbReference>
<keyword evidence="4" id="KW-1185">Reference proteome</keyword>
<reference evidence="3 4" key="1">
    <citation type="journal article" date="2011" name="Stand. Genomic Sci.">
        <title>Complete genome sequence of Rhodospirillum rubrum type strain (S1).</title>
        <authorList>
            <person name="Munk A.C."/>
            <person name="Copeland A."/>
            <person name="Lucas S."/>
            <person name="Lapidus A."/>
            <person name="Del Rio T.G."/>
            <person name="Barry K."/>
            <person name="Detter J.C."/>
            <person name="Hammon N."/>
            <person name="Israni S."/>
            <person name="Pitluck S."/>
            <person name="Brettin T."/>
            <person name="Bruce D."/>
            <person name="Han C."/>
            <person name="Tapia R."/>
            <person name="Gilna P."/>
            <person name="Schmutz J."/>
            <person name="Larimer F."/>
            <person name="Land M."/>
            <person name="Kyrpides N.C."/>
            <person name="Mavromatis K."/>
            <person name="Richardson P."/>
            <person name="Rohde M."/>
            <person name="Goker M."/>
            <person name="Klenk H.P."/>
            <person name="Zhang Y."/>
            <person name="Roberts G.P."/>
            <person name="Reslewic S."/>
            <person name="Schwartz D.C."/>
        </authorList>
    </citation>
    <scope>NUCLEOTIDE SEQUENCE [LARGE SCALE GENOMIC DNA]</scope>
    <source>
        <strain evidence="4">ATCC 11170 / ATH 1.1.1 / DSM 467 / LMG 4362 / NCIMB 8255 / S1</strain>
    </source>
</reference>
<evidence type="ECO:0000313" key="3">
    <source>
        <dbReference type="EMBL" id="ABC23113.1"/>
    </source>
</evidence>
<name>Q2RRY2_RHORT</name>
<dbReference type="PATRIC" id="fig|269796.9.peg.2413"/>
<dbReference type="STRING" id="269796.Rru_A2313"/>
<feature type="region of interest" description="Disordered" evidence="1">
    <location>
        <begin position="87"/>
        <end position="111"/>
    </location>
</feature>
<organism evidence="3 4">
    <name type="scientific">Rhodospirillum rubrum (strain ATCC 11170 / ATH 1.1.1 / DSM 467 / LMG 4362 / NCIMB 8255 / S1)</name>
    <dbReference type="NCBI Taxonomy" id="269796"/>
    <lineage>
        <taxon>Bacteria</taxon>
        <taxon>Pseudomonadati</taxon>
        <taxon>Pseudomonadota</taxon>
        <taxon>Alphaproteobacteria</taxon>
        <taxon>Rhodospirillales</taxon>
        <taxon>Rhodospirillaceae</taxon>
        <taxon>Rhodospirillum</taxon>
    </lineage>
</organism>
<evidence type="ECO:0000313" key="4">
    <source>
        <dbReference type="Proteomes" id="UP000001929"/>
    </source>
</evidence>
<gene>
    <name evidence="3" type="ordered locus">Rru_A2313</name>
</gene>
<proteinExistence type="predicted"/>
<dbReference type="EnsemblBacteria" id="ABC23113">
    <property type="protein sequence ID" value="ABC23113"/>
    <property type="gene ID" value="Rru_A2313"/>
</dbReference>
<evidence type="ECO:0008006" key="5">
    <source>
        <dbReference type="Google" id="ProtNLM"/>
    </source>
</evidence>